<feature type="domain" description="Myb/SANT-like" evidence="1">
    <location>
        <begin position="5"/>
        <end position="42"/>
    </location>
</feature>
<dbReference type="PANTHER" id="PTHR46929">
    <property type="entry name" value="EXPRESSED PROTEIN"/>
    <property type="match status" value="1"/>
</dbReference>
<dbReference type="AlphaFoldDB" id="A0A0V0HHK7"/>
<organism evidence="2">
    <name type="scientific">Solanum chacoense</name>
    <name type="common">Chaco potato</name>
    <dbReference type="NCBI Taxonomy" id="4108"/>
    <lineage>
        <taxon>Eukaryota</taxon>
        <taxon>Viridiplantae</taxon>
        <taxon>Streptophyta</taxon>
        <taxon>Embryophyta</taxon>
        <taxon>Tracheophyta</taxon>
        <taxon>Spermatophyta</taxon>
        <taxon>Magnoliopsida</taxon>
        <taxon>eudicotyledons</taxon>
        <taxon>Gunneridae</taxon>
        <taxon>Pentapetalae</taxon>
        <taxon>asterids</taxon>
        <taxon>lamiids</taxon>
        <taxon>Solanales</taxon>
        <taxon>Solanaceae</taxon>
        <taxon>Solanoideae</taxon>
        <taxon>Solaneae</taxon>
        <taxon>Solanum</taxon>
    </lineage>
</organism>
<reference evidence="2" key="1">
    <citation type="submission" date="2015-12" db="EMBL/GenBank/DDBJ databases">
        <title>Gene expression during late stages of embryo sac development: a critical building block for successful pollen-pistil interactions.</title>
        <authorList>
            <person name="Liu Y."/>
            <person name="Joly V."/>
            <person name="Sabar M."/>
            <person name="Matton D.P."/>
        </authorList>
    </citation>
    <scope>NUCLEOTIDE SEQUENCE</scope>
</reference>
<name>A0A0V0HHK7_SOLCH</name>
<sequence length="81" mass="9193">MDCSPKHVENHLKTLRSTWNTVQTLLNKSGLGWDDNLKMTTCRRILVMISSSTRRLICLKKCLLSVGMIELGVIVLSHLKI</sequence>
<evidence type="ECO:0000259" key="1">
    <source>
        <dbReference type="Pfam" id="PF12776"/>
    </source>
</evidence>
<dbReference type="InterPro" id="IPR024752">
    <property type="entry name" value="Myb/SANT-like_dom"/>
</dbReference>
<dbReference type="EMBL" id="GEDG01019800">
    <property type="protein sequence ID" value="JAP19640.1"/>
    <property type="molecule type" value="Transcribed_RNA"/>
</dbReference>
<accession>A0A0V0HHK7</accession>
<dbReference type="Pfam" id="PF12776">
    <property type="entry name" value="Myb_DNA-bind_3"/>
    <property type="match status" value="1"/>
</dbReference>
<dbReference type="PANTHER" id="PTHR46929:SF23">
    <property type="entry name" value="L10-INTERACTING MYB DOMAIN-CONTAINING PROTEIN-LIKE"/>
    <property type="match status" value="1"/>
</dbReference>
<evidence type="ECO:0000313" key="2">
    <source>
        <dbReference type="EMBL" id="JAP19640.1"/>
    </source>
</evidence>
<proteinExistence type="predicted"/>
<protein>
    <submittedName>
        <fullName evidence="2">Putative ovule protein</fullName>
    </submittedName>
</protein>